<proteinExistence type="inferred from homology"/>
<comment type="similarity">
    <text evidence="1">Belongs to the ribonuclease III family.</text>
</comment>
<keyword evidence="4" id="KW-0378">Hydrolase</keyword>
<keyword evidence="2" id="KW-0540">Nuclease</keyword>
<keyword evidence="3" id="KW-0255">Endonuclease</keyword>
<dbReference type="AlphaFoldDB" id="A0A6C0KAR0"/>
<evidence type="ECO:0000259" key="6">
    <source>
        <dbReference type="PROSITE" id="PS50137"/>
    </source>
</evidence>
<dbReference type="GO" id="GO:0006364">
    <property type="term" value="P:rRNA processing"/>
    <property type="evidence" value="ECO:0007669"/>
    <property type="project" value="InterPro"/>
</dbReference>
<dbReference type="HAMAP" id="MF_00104">
    <property type="entry name" value="RNase_III"/>
    <property type="match status" value="1"/>
</dbReference>
<evidence type="ECO:0008006" key="9">
    <source>
        <dbReference type="Google" id="ProtNLM"/>
    </source>
</evidence>
<dbReference type="SMART" id="SM00358">
    <property type="entry name" value="DSRM"/>
    <property type="match status" value="1"/>
</dbReference>
<sequence>MTDAAVKIFNPWNLKNKDITTQDVESIMRRYGCPDFKVKKLHYFAQSCVHKSYVDRPEVWAEQEGGEHMVMAEKPEGCLALKKSDNEELEFAGDSVLSAIVGKYLKMRYPGQGEGFLTSLRTQIVNNNNLGELAKKMGFAPYLILSRHVEDVCDGRQNLRILGSLLEAWIDAIMEHEGNEGVAYDMARRFVTAIMEKHVNFAKMIAEDKNYKDQLLRYFQAQFHIPPRYSEVSVEGPPHDRTFTMGVLDPQGKVVATSTARNKKVAEQEASRLALEIYMKQTTTSR</sequence>
<evidence type="ECO:0000313" key="8">
    <source>
        <dbReference type="EMBL" id="QHU14261.1"/>
    </source>
</evidence>
<dbReference type="Pfam" id="PF00035">
    <property type="entry name" value="dsrm"/>
    <property type="match status" value="1"/>
</dbReference>
<dbReference type="InterPro" id="IPR036389">
    <property type="entry name" value="RNase_III_sf"/>
</dbReference>
<accession>A0A6C0KAR0</accession>
<evidence type="ECO:0000256" key="3">
    <source>
        <dbReference type="ARBA" id="ARBA00022759"/>
    </source>
</evidence>
<keyword evidence="5" id="KW-0694">RNA-binding</keyword>
<feature type="domain" description="RNase III" evidence="7">
    <location>
        <begin position="24"/>
        <end position="178"/>
    </location>
</feature>
<dbReference type="Gene3D" id="1.10.1520.10">
    <property type="entry name" value="Ribonuclease III domain"/>
    <property type="match status" value="1"/>
</dbReference>
<dbReference type="PANTHER" id="PTHR11207">
    <property type="entry name" value="RIBONUCLEASE III"/>
    <property type="match status" value="1"/>
</dbReference>
<evidence type="ECO:0000256" key="2">
    <source>
        <dbReference type="ARBA" id="ARBA00022722"/>
    </source>
</evidence>
<dbReference type="SUPFAM" id="SSF69065">
    <property type="entry name" value="RNase III domain-like"/>
    <property type="match status" value="1"/>
</dbReference>
<evidence type="ECO:0000256" key="1">
    <source>
        <dbReference type="ARBA" id="ARBA00010183"/>
    </source>
</evidence>
<dbReference type="PROSITE" id="PS50142">
    <property type="entry name" value="RNASE_3_2"/>
    <property type="match status" value="1"/>
</dbReference>
<reference evidence="8" key="1">
    <citation type="journal article" date="2020" name="Nature">
        <title>Giant virus diversity and host interactions through global metagenomics.</title>
        <authorList>
            <person name="Schulz F."/>
            <person name="Roux S."/>
            <person name="Paez-Espino D."/>
            <person name="Jungbluth S."/>
            <person name="Walsh D.A."/>
            <person name="Denef V.J."/>
            <person name="McMahon K.D."/>
            <person name="Konstantinidis K.T."/>
            <person name="Eloe-Fadrosh E.A."/>
            <person name="Kyrpides N.C."/>
            <person name="Woyke T."/>
        </authorList>
    </citation>
    <scope>NUCLEOTIDE SEQUENCE</scope>
    <source>
        <strain evidence="8">GVMAG-S-1101182-85</strain>
    </source>
</reference>
<dbReference type="PANTHER" id="PTHR11207:SF0">
    <property type="entry name" value="RIBONUCLEASE 3"/>
    <property type="match status" value="1"/>
</dbReference>
<feature type="domain" description="DRBM" evidence="6">
    <location>
        <begin position="210"/>
        <end position="280"/>
    </location>
</feature>
<dbReference type="InterPro" id="IPR000999">
    <property type="entry name" value="RNase_III_dom"/>
</dbReference>
<organism evidence="8">
    <name type="scientific">viral metagenome</name>
    <dbReference type="NCBI Taxonomy" id="1070528"/>
    <lineage>
        <taxon>unclassified sequences</taxon>
        <taxon>metagenomes</taxon>
        <taxon>organismal metagenomes</taxon>
    </lineage>
</organism>
<name>A0A6C0KAR0_9ZZZZ</name>
<dbReference type="InterPro" id="IPR011907">
    <property type="entry name" value="RNase_III"/>
</dbReference>
<evidence type="ECO:0000259" key="7">
    <source>
        <dbReference type="PROSITE" id="PS50142"/>
    </source>
</evidence>
<dbReference type="GO" id="GO:0003725">
    <property type="term" value="F:double-stranded RNA binding"/>
    <property type="evidence" value="ECO:0007669"/>
    <property type="project" value="TreeGrafter"/>
</dbReference>
<dbReference type="SUPFAM" id="SSF54768">
    <property type="entry name" value="dsRNA-binding domain-like"/>
    <property type="match status" value="1"/>
</dbReference>
<dbReference type="PROSITE" id="PS50137">
    <property type="entry name" value="DS_RBD"/>
    <property type="match status" value="1"/>
</dbReference>
<dbReference type="CDD" id="cd10845">
    <property type="entry name" value="DSRM_RNAse_III_family"/>
    <property type="match status" value="1"/>
</dbReference>
<dbReference type="Gene3D" id="3.30.160.20">
    <property type="match status" value="1"/>
</dbReference>
<protein>
    <recommendedName>
        <fullName evidence="9">RNase III domain-containing protein</fullName>
    </recommendedName>
</protein>
<dbReference type="InterPro" id="IPR014720">
    <property type="entry name" value="dsRBD_dom"/>
</dbReference>
<dbReference type="EMBL" id="MN740838">
    <property type="protein sequence ID" value="QHU14261.1"/>
    <property type="molecule type" value="Genomic_DNA"/>
</dbReference>
<dbReference type="Pfam" id="PF14622">
    <property type="entry name" value="Ribonucleas_3_3"/>
    <property type="match status" value="1"/>
</dbReference>
<evidence type="ECO:0000256" key="5">
    <source>
        <dbReference type="ARBA" id="ARBA00022884"/>
    </source>
</evidence>
<evidence type="ECO:0000256" key="4">
    <source>
        <dbReference type="ARBA" id="ARBA00022801"/>
    </source>
</evidence>
<dbReference type="GO" id="GO:0010468">
    <property type="term" value="P:regulation of gene expression"/>
    <property type="evidence" value="ECO:0007669"/>
    <property type="project" value="TreeGrafter"/>
</dbReference>
<dbReference type="GO" id="GO:0004525">
    <property type="term" value="F:ribonuclease III activity"/>
    <property type="evidence" value="ECO:0007669"/>
    <property type="project" value="InterPro"/>
</dbReference>
<dbReference type="SMART" id="SM00535">
    <property type="entry name" value="RIBOc"/>
    <property type="match status" value="1"/>
</dbReference>
<dbReference type="CDD" id="cd00593">
    <property type="entry name" value="RIBOc"/>
    <property type="match status" value="1"/>
</dbReference>